<proteinExistence type="predicted"/>
<sequence>MAATSTTETTASIIPPYERAVELKAFDEVLKALLIPESKISLAFSSTYKIVPPKQLTSSFEIPVKVRLRFDSKGTGVLSRNLAEEKDFSKTASLLIRNFGFEARDLTNLREKRDDQRLSVLSRNMQNLEKQFGKETLHGKDSNSELRAIKGQFAPFIHSKMFELSKYYTNAREILQDFNAYTTMEAQTFKETIIQNMDSIDQFQASFFMAMTSDHNRSELGIHDHSNEPSSLKLVPKVVP</sequence>
<comment type="caution">
    <text evidence="2">The sequence shown here is derived from an EMBL/GenBank/DDBJ whole genome shotgun (WGS) entry which is preliminary data.</text>
</comment>
<reference evidence="2" key="1">
    <citation type="journal article" date="2022" name="Int. J. Mol. Sci.">
        <title>Draft Genome of Tanacetum Coccineum: Genomic Comparison of Closely Related Tanacetum-Family Plants.</title>
        <authorList>
            <person name="Yamashiro T."/>
            <person name="Shiraishi A."/>
            <person name="Nakayama K."/>
            <person name="Satake H."/>
        </authorList>
    </citation>
    <scope>NUCLEOTIDE SEQUENCE</scope>
</reference>
<evidence type="ECO:0000313" key="3">
    <source>
        <dbReference type="Proteomes" id="UP001151760"/>
    </source>
</evidence>
<evidence type="ECO:0000256" key="1">
    <source>
        <dbReference type="SAM" id="MobiDB-lite"/>
    </source>
</evidence>
<name>A0ABQ4WK03_9ASTR</name>
<keyword evidence="3" id="KW-1185">Reference proteome</keyword>
<gene>
    <name evidence="2" type="ORF">Tco_0626544</name>
</gene>
<protein>
    <submittedName>
        <fullName evidence="2">Uncharacterized protein</fullName>
    </submittedName>
</protein>
<dbReference type="Proteomes" id="UP001151760">
    <property type="component" value="Unassembled WGS sequence"/>
</dbReference>
<organism evidence="2 3">
    <name type="scientific">Tanacetum coccineum</name>
    <dbReference type="NCBI Taxonomy" id="301880"/>
    <lineage>
        <taxon>Eukaryota</taxon>
        <taxon>Viridiplantae</taxon>
        <taxon>Streptophyta</taxon>
        <taxon>Embryophyta</taxon>
        <taxon>Tracheophyta</taxon>
        <taxon>Spermatophyta</taxon>
        <taxon>Magnoliopsida</taxon>
        <taxon>eudicotyledons</taxon>
        <taxon>Gunneridae</taxon>
        <taxon>Pentapetalae</taxon>
        <taxon>asterids</taxon>
        <taxon>campanulids</taxon>
        <taxon>Asterales</taxon>
        <taxon>Asteraceae</taxon>
        <taxon>Asteroideae</taxon>
        <taxon>Anthemideae</taxon>
        <taxon>Anthemidinae</taxon>
        <taxon>Tanacetum</taxon>
    </lineage>
</organism>
<reference evidence="2" key="2">
    <citation type="submission" date="2022-01" db="EMBL/GenBank/DDBJ databases">
        <authorList>
            <person name="Yamashiro T."/>
            <person name="Shiraishi A."/>
            <person name="Satake H."/>
            <person name="Nakayama K."/>
        </authorList>
    </citation>
    <scope>NUCLEOTIDE SEQUENCE</scope>
</reference>
<evidence type="ECO:0000313" key="2">
    <source>
        <dbReference type="EMBL" id="GJS53182.1"/>
    </source>
</evidence>
<accession>A0ABQ4WK03</accession>
<feature type="region of interest" description="Disordered" evidence="1">
    <location>
        <begin position="221"/>
        <end position="240"/>
    </location>
</feature>
<dbReference type="EMBL" id="BQNB010008708">
    <property type="protein sequence ID" value="GJS53182.1"/>
    <property type="molecule type" value="Genomic_DNA"/>
</dbReference>